<dbReference type="RefSeq" id="WP_163678986.1">
    <property type="nucleotide sequence ID" value="NZ_JAAIYP010000037.1"/>
</dbReference>
<proteinExistence type="predicted"/>
<accession>A0A7C9UW90</accession>
<name>A0A7C9UW90_9PROT</name>
<evidence type="ECO:0000313" key="2">
    <source>
        <dbReference type="Proteomes" id="UP000480684"/>
    </source>
</evidence>
<keyword evidence="2" id="KW-1185">Reference proteome</keyword>
<evidence type="ECO:0000313" key="1">
    <source>
        <dbReference type="EMBL" id="NFV80549.1"/>
    </source>
</evidence>
<gene>
    <name evidence="1" type="ORF">G4223_10555</name>
</gene>
<organism evidence="1 2">
    <name type="scientific">Magnetospirillum aberrantis SpK</name>
    <dbReference type="NCBI Taxonomy" id="908842"/>
    <lineage>
        <taxon>Bacteria</taxon>
        <taxon>Pseudomonadati</taxon>
        <taxon>Pseudomonadota</taxon>
        <taxon>Alphaproteobacteria</taxon>
        <taxon>Rhodospirillales</taxon>
        <taxon>Rhodospirillaceae</taxon>
        <taxon>Magnetospirillum</taxon>
    </lineage>
</organism>
<sequence>MTAQPAAPRYSDIQAEARAAAKAVLERGEGLTAAAHAAIATADSFWTRVVATVGLDQQIAAIQCGAGCFHCCHQMVGVTAAELELVRAAVAALPEPLRGQTRARIKKVAARGKKLDQAGWWRAKLRCALLDDQGRCLVHEARPLPCRAMNSSNAETCRRSLAGESLQIPVLAAQHKVWGSAQLGLAQAVAEAGHGSKIVNLGTAL</sequence>
<dbReference type="AlphaFoldDB" id="A0A7C9UW90"/>
<dbReference type="EMBL" id="JAAIYP010000037">
    <property type="protein sequence ID" value="NFV80549.1"/>
    <property type="molecule type" value="Genomic_DNA"/>
</dbReference>
<evidence type="ECO:0008006" key="3">
    <source>
        <dbReference type="Google" id="ProtNLM"/>
    </source>
</evidence>
<protein>
    <recommendedName>
        <fullName evidence="3">YkgJ family cysteine cluster protein</fullName>
    </recommendedName>
</protein>
<comment type="caution">
    <text evidence="1">The sequence shown here is derived from an EMBL/GenBank/DDBJ whole genome shotgun (WGS) entry which is preliminary data.</text>
</comment>
<dbReference type="Proteomes" id="UP000480684">
    <property type="component" value="Unassembled WGS sequence"/>
</dbReference>
<dbReference type="InterPro" id="IPR005358">
    <property type="entry name" value="Puta_zinc/iron-chelating_dom"/>
</dbReference>
<dbReference type="Pfam" id="PF03692">
    <property type="entry name" value="CxxCxxCC"/>
    <property type="match status" value="1"/>
</dbReference>
<reference evidence="1 2" key="1">
    <citation type="submission" date="2020-02" db="EMBL/GenBank/DDBJ databases">
        <authorList>
            <person name="Dziuba M."/>
            <person name="Kuznetsov B."/>
            <person name="Mardanov A."/>
            <person name="Ravin N."/>
            <person name="Grouzdev D."/>
        </authorList>
    </citation>
    <scope>NUCLEOTIDE SEQUENCE [LARGE SCALE GENOMIC DNA]</scope>
    <source>
        <strain evidence="1 2">SpK</strain>
    </source>
</reference>